<dbReference type="Proteomes" id="UP001163835">
    <property type="component" value="Unassembled WGS sequence"/>
</dbReference>
<organism evidence="1 2">
    <name type="scientific">Lentinula aff. lateritia</name>
    <dbReference type="NCBI Taxonomy" id="2804960"/>
    <lineage>
        <taxon>Eukaryota</taxon>
        <taxon>Fungi</taxon>
        <taxon>Dikarya</taxon>
        <taxon>Basidiomycota</taxon>
        <taxon>Agaricomycotina</taxon>
        <taxon>Agaricomycetes</taxon>
        <taxon>Agaricomycetidae</taxon>
        <taxon>Agaricales</taxon>
        <taxon>Marasmiineae</taxon>
        <taxon>Omphalotaceae</taxon>
        <taxon>Lentinula</taxon>
    </lineage>
</organism>
<name>A0ACC1TI74_9AGAR</name>
<evidence type="ECO:0000313" key="1">
    <source>
        <dbReference type="EMBL" id="KAJ3804126.1"/>
    </source>
</evidence>
<proteinExistence type="predicted"/>
<sequence length="279" mass="31483">MPHELSSSIFNRISMPPQMDHSVHIEPPTFFSNGRVFTADSQMSTSTRACRKFPYDSARRRPSTYGLPLPSASSFPVISQPTPSYSGQITASHHLFPGPPPSCYSRPCPSMKIPKPPGEVGRPGRGGYNLRKILGWSRQDYDNLKTIAKFDFVARYDNNWVIDDFVRCQLKYQRTVTKNRNRRRETSTITDGIAIQNAVYRFHKSLKYFGDFQRSIDDEEATAEGATSATSEEATALFAAFLPAFRDTGTFFVRPDVVDFLIGTFEEALRVVRGEEEAE</sequence>
<protein>
    <submittedName>
        <fullName evidence="1">Uncharacterized protein</fullName>
    </submittedName>
</protein>
<comment type="caution">
    <text evidence="1">The sequence shown here is derived from an EMBL/GenBank/DDBJ whole genome shotgun (WGS) entry which is preliminary data.</text>
</comment>
<gene>
    <name evidence="1" type="ORF">F5876DRAFT_83729</name>
</gene>
<dbReference type="EMBL" id="MU796280">
    <property type="protein sequence ID" value="KAJ3804126.1"/>
    <property type="molecule type" value="Genomic_DNA"/>
</dbReference>
<evidence type="ECO:0000313" key="2">
    <source>
        <dbReference type="Proteomes" id="UP001163835"/>
    </source>
</evidence>
<keyword evidence="2" id="KW-1185">Reference proteome</keyword>
<reference evidence="1" key="1">
    <citation type="submission" date="2022-09" db="EMBL/GenBank/DDBJ databases">
        <title>A Global Phylogenomic Analysis of the Shiitake Genus Lentinula.</title>
        <authorList>
            <consortium name="DOE Joint Genome Institute"/>
            <person name="Sierra-Patev S."/>
            <person name="Min B."/>
            <person name="Naranjo-Ortiz M."/>
            <person name="Looney B."/>
            <person name="Konkel Z."/>
            <person name="Slot J.C."/>
            <person name="Sakamoto Y."/>
            <person name="Steenwyk J.L."/>
            <person name="Rokas A."/>
            <person name="Carro J."/>
            <person name="Camarero S."/>
            <person name="Ferreira P."/>
            <person name="Molpeceres G."/>
            <person name="Ruiz-Duenas F.J."/>
            <person name="Serrano A."/>
            <person name="Henrissat B."/>
            <person name="Drula E."/>
            <person name="Hughes K.W."/>
            <person name="Mata J.L."/>
            <person name="Ishikawa N.K."/>
            <person name="Vargas-Isla R."/>
            <person name="Ushijima S."/>
            <person name="Smith C.A."/>
            <person name="Ahrendt S."/>
            <person name="Andreopoulos W."/>
            <person name="He G."/>
            <person name="Labutti K."/>
            <person name="Lipzen A."/>
            <person name="Ng V."/>
            <person name="Riley R."/>
            <person name="Sandor L."/>
            <person name="Barry K."/>
            <person name="Martinez A.T."/>
            <person name="Xiao Y."/>
            <person name="Gibbons J.G."/>
            <person name="Terashima K."/>
            <person name="Grigoriev I.V."/>
            <person name="Hibbett D.S."/>
        </authorList>
    </citation>
    <scope>NUCLEOTIDE SEQUENCE</scope>
    <source>
        <strain evidence="1">TMI1499</strain>
    </source>
</reference>
<accession>A0ACC1TI74</accession>